<comment type="caution">
    <text evidence="2">The sequence shown here is derived from an EMBL/GenBank/DDBJ whole genome shotgun (WGS) entry which is preliminary data.</text>
</comment>
<evidence type="ECO:0000256" key="1">
    <source>
        <dbReference type="SAM" id="SignalP"/>
    </source>
</evidence>
<dbReference type="RefSeq" id="WP_193930693.1">
    <property type="nucleotide sequence ID" value="NZ_CAWPMZ010000096.1"/>
</dbReference>
<gene>
    <name evidence="2" type="ORF">IQ230_03525</name>
</gene>
<feature type="signal peptide" evidence="1">
    <location>
        <begin position="1"/>
        <end position="29"/>
    </location>
</feature>
<protein>
    <submittedName>
        <fullName evidence="2">Uncharacterized protein</fullName>
    </submittedName>
</protein>
<organism evidence="2 3">
    <name type="scientific">Gloeocapsopsis crepidinum LEGE 06123</name>
    <dbReference type="NCBI Taxonomy" id="588587"/>
    <lineage>
        <taxon>Bacteria</taxon>
        <taxon>Bacillati</taxon>
        <taxon>Cyanobacteriota</taxon>
        <taxon>Cyanophyceae</taxon>
        <taxon>Oscillatoriophycideae</taxon>
        <taxon>Chroococcales</taxon>
        <taxon>Chroococcaceae</taxon>
        <taxon>Gloeocapsopsis</taxon>
    </lineage>
</organism>
<keyword evidence="3" id="KW-1185">Reference proteome</keyword>
<reference evidence="2 3" key="1">
    <citation type="submission" date="2020-10" db="EMBL/GenBank/DDBJ databases">
        <authorList>
            <person name="Castelo-Branco R."/>
            <person name="Eusebio N."/>
            <person name="Adriana R."/>
            <person name="Vieira A."/>
            <person name="Brugerolle De Fraissinette N."/>
            <person name="Rezende De Castro R."/>
            <person name="Schneider M.P."/>
            <person name="Vasconcelos V."/>
            <person name="Leao P.N."/>
        </authorList>
    </citation>
    <scope>NUCLEOTIDE SEQUENCE [LARGE SCALE GENOMIC DNA]</scope>
    <source>
        <strain evidence="2 3">LEGE 06123</strain>
    </source>
</reference>
<dbReference type="Proteomes" id="UP000651156">
    <property type="component" value="Unassembled WGS sequence"/>
</dbReference>
<evidence type="ECO:0000313" key="3">
    <source>
        <dbReference type="Proteomes" id="UP000651156"/>
    </source>
</evidence>
<name>A0ABR9UMG1_9CHRO</name>
<evidence type="ECO:0000313" key="2">
    <source>
        <dbReference type="EMBL" id="MBE9189449.1"/>
    </source>
</evidence>
<feature type="chain" id="PRO_5045679971" evidence="1">
    <location>
        <begin position="30"/>
        <end position="118"/>
    </location>
</feature>
<sequence>MFQNQLHKLMMAAVLSLPIVSLNPQSTLAAPRYLEVYNNNDLDVVELYVSPTPSRKWGRDVLGANILPSEGYERVRLINSSQCDYHIRAIYEDRSSDTGQFNLCEDTSIEFFGYGGDD</sequence>
<accession>A0ABR9UMG1</accession>
<proteinExistence type="predicted"/>
<dbReference type="EMBL" id="JADEWN010000005">
    <property type="protein sequence ID" value="MBE9189449.1"/>
    <property type="molecule type" value="Genomic_DNA"/>
</dbReference>
<keyword evidence="1" id="KW-0732">Signal</keyword>